<comment type="similarity">
    <text evidence="1 7">Belongs to the iron/manganese superoxide dismutase family.</text>
</comment>
<dbReference type="InterPro" id="IPR001189">
    <property type="entry name" value="Mn/Fe_SOD"/>
</dbReference>
<dbReference type="PANTHER" id="PTHR42769:SF3">
    <property type="entry name" value="SUPEROXIDE DISMUTASE [FE] 2, CHLOROPLASTIC"/>
    <property type="match status" value="1"/>
</dbReference>
<comment type="function">
    <text evidence="7">Destroys radicals which are normally produced within the cells and which are toxic to biological systems.</text>
</comment>
<dbReference type="GO" id="GO:0004784">
    <property type="term" value="F:superoxide dismutase activity"/>
    <property type="evidence" value="ECO:0007669"/>
    <property type="project" value="UniProtKB-EC"/>
</dbReference>
<dbReference type="PRINTS" id="PR01703">
    <property type="entry name" value="MNSODISMTASE"/>
</dbReference>
<dbReference type="GO" id="GO:0046872">
    <property type="term" value="F:metal ion binding"/>
    <property type="evidence" value="ECO:0007669"/>
    <property type="project" value="UniProtKB-KW"/>
</dbReference>
<feature type="binding site" evidence="6">
    <location>
        <position position="27"/>
    </location>
    <ligand>
        <name>Mn(2+)</name>
        <dbReference type="ChEBI" id="CHEBI:29035"/>
    </ligand>
</feature>
<keyword evidence="11" id="KW-1185">Reference proteome</keyword>
<evidence type="ECO:0000256" key="6">
    <source>
        <dbReference type="PIRSR" id="PIRSR000349-1"/>
    </source>
</evidence>
<feature type="domain" description="Manganese/iron superoxide dismutase C-terminal" evidence="9">
    <location>
        <begin position="91"/>
        <end position="191"/>
    </location>
</feature>
<dbReference type="FunFam" id="3.55.40.20:FF:000004">
    <property type="entry name" value="Superoxide dismutase [Fe]"/>
    <property type="match status" value="1"/>
</dbReference>
<feature type="binding site" evidence="6">
    <location>
        <position position="162"/>
    </location>
    <ligand>
        <name>Mn(2+)</name>
        <dbReference type="ChEBI" id="CHEBI:29035"/>
    </ligand>
</feature>
<dbReference type="AlphaFoldDB" id="A0A0S2TFM8"/>
<dbReference type="PROSITE" id="PS00088">
    <property type="entry name" value="SOD_MN"/>
    <property type="match status" value="1"/>
</dbReference>
<evidence type="ECO:0000256" key="7">
    <source>
        <dbReference type="RuleBase" id="RU000414"/>
    </source>
</evidence>
<proteinExistence type="inferred from homology"/>
<dbReference type="EC" id="1.15.1.1" evidence="7"/>
<dbReference type="FunFam" id="1.10.287.990:FF:000002">
    <property type="entry name" value="Superoxide dismutase"/>
    <property type="match status" value="1"/>
</dbReference>
<evidence type="ECO:0000256" key="5">
    <source>
        <dbReference type="ARBA" id="ARBA00049204"/>
    </source>
</evidence>
<sequence length="195" mass="22325">MPIELPSLPYPKNGLEPYLSAETLEFHHDKHHQKYVSKLNGLIKDTEFAAQSLETIITTAPIGPIFNNAAQVWNHNFYWRCLTPNGEQQPEDPLAEAIDSSFGSYDQFKAQFNQAATDLFGVGWVWLVKDGAGVVSILATKDADNPLKHGRIALLTCDVWEHAFYIDYRNDKARYMQAFWQVCNLRFAEERYRAN</sequence>
<dbReference type="Proteomes" id="UP000055136">
    <property type="component" value="Chromosome"/>
</dbReference>
<accession>A0A0S2TFM8</accession>
<dbReference type="Pfam" id="PF02777">
    <property type="entry name" value="Sod_Fe_C"/>
    <property type="match status" value="1"/>
</dbReference>
<evidence type="ECO:0000256" key="2">
    <source>
        <dbReference type="ARBA" id="ARBA00022723"/>
    </source>
</evidence>
<evidence type="ECO:0000256" key="4">
    <source>
        <dbReference type="ARBA" id="ARBA00023004"/>
    </source>
</evidence>
<dbReference type="InterPro" id="IPR036314">
    <property type="entry name" value="SOD_C_sf"/>
</dbReference>
<keyword evidence="4" id="KW-0408">Iron</keyword>
<dbReference type="KEGG" id="tee:Tel_12805"/>
<protein>
    <recommendedName>
        <fullName evidence="7">Superoxide dismutase</fullName>
        <ecNumber evidence="7">1.15.1.1</ecNumber>
    </recommendedName>
</protein>
<reference evidence="10" key="1">
    <citation type="submission" date="2015-10" db="EMBL/GenBank/DDBJ databases">
        <title>Description of Candidatus Tenderia electrophaga gen. nov, sp. nov., an Uncultivated Electroautotroph from a Biocathode Enrichment.</title>
        <authorList>
            <person name="Eddie B.J."/>
            <person name="Malanoski A.P."/>
            <person name="Wang Z."/>
            <person name="Hall R.J."/>
            <person name="Oh S.D."/>
            <person name="Heiner C."/>
            <person name="Lin B."/>
            <person name="Strycharz-Glaven S.M."/>
        </authorList>
    </citation>
    <scope>NUCLEOTIDE SEQUENCE [LARGE SCALE GENOMIC DNA]</scope>
    <source>
        <strain evidence="10">NRL1</strain>
    </source>
</reference>
<dbReference type="SUPFAM" id="SSF54719">
    <property type="entry name" value="Fe,Mn superoxide dismutase (SOD), C-terminal domain"/>
    <property type="match status" value="1"/>
</dbReference>
<feature type="binding site" evidence="6">
    <location>
        <position position="158"/>
    </location>
    <ligand>
        <name>Mn(2+)</name>
        <dbReference type="ChEBI" id="CHEBI:29035"/>
    </ligand>
</feature>
<keyword evidence="3 7" id="KW-0560">Oxidoreductase</keyword>
<evidence type="ECO:0000313" key="10">
    <source>
        <dbReference type="EMBL" id="ALP53944.1"/>
    </source>
</evidence>
<feature type="domain" description="Manganese/iron superoxide dismutase N-terminal" evidence="8">
    <location>
        <begin position="4"/>
        <end position="82"/>
    </location>
</feature>
<dbReference type="InterPro" id="IPR019831">
    <property type="entry name" value="Mn/Fe_SOD_N"/>
</dbReference>
<dbReference type="STRING" id="1748243.Tel_12805"/>
<evidence type="ECO:0000256" key="3">
    <source>
        <dbReference type="ARBA" id="ARBA00023002"/>
    </source>
</evidence>
<evidence type="ECO:0000259" key="9">
    <source>
        <dbReference type="Pfam" id="PF02777"/>
    </source>
</evidence>
<dbReference type="SUPFAM" id="SSF46609">
    <property type="entry name" value="Fe,Mn superoxide dismutase (SOD), N-terminal domain"/>
    <property type="match status" value="1"/>
</dbReference>
<gene>
    <name evidence="10" type="ORF">Tel_12805</name>
</gene>
<keyword evidence="2 6" id="KW-0479">Metal-binding</keyword>
<evidence type="ECO:0000259" key="8">
    <source>
        <dbReference type="Pfam" id="PF00081"/>
    </source>
</evidence>
<feature type="binding site" evidence="6">
    <location>
        <position position="75"/>
    </location>
    <ligand>
        <name>Mn(2+)</name>
        <dbReference type="ChEBI" id="CHEBI:29035"/>
    </ligand>
</feature>
<evidence type="ECO:0000313" key="11">
    <source>
        <dbReference type="Proteomes" id="UP000055136"/>
    </source>
</evidence>
<dbReference type="EMBL" id="CP013099">
    <property type="protein sequence ID" value="ALP53944.1"/>
    <property type="molecule type" value="Genomic_DNA"/>
</dbReference>
<dbReference type="PANTHER" id="PTHR42769">
    <property type="entry name" value="SUPEROXIDE DISMUTASE"/>
    <property type="match status" value="1"/>
</dbReference>
<dbReference type="Gene3D" id="1.10.287.990">
    <property type="entry name" value="Fe,Mn superoxide dismutase (SOD) domain"/>
    <property type="match status" value="1"/>
</dbReference>
<dbReference type="InterPro" id="IPR019833">
    <property type="entry name" value="Mn/Fe_SOD_BS"/>
</dbReference>
<organism evidence="10 11">
    <name type="scientific">Candidatus Tenderia electrophaga</name>
    <dbReference type="NCBI Taxonomy" id="1748243"/>
    <lineage>
        <taxon>Bacteria</taxon>
        <taxon>Pseudomonadati</taxon>
        <taxon>Pseudomonadota</taxon>
        <taxon>Gammaproteobacteria</taxon>
        <taxon>Candidatus Tenderiales</taxon>
        <taxon>Candidatus Tenderiaceae</taxon>
        <taxon>Candidatus Tenderia</taxon>
    </lineage>
</organism>
<dbReference type="InterPro" id="IPR019832">
    <property type="entry name" value="Mn/Fe_SOD_C"/>
</dbReference>
<dbReference type="Pfam" id="PF00081">
    <property type="entry name" value="Sod_Fe_N"/>
    <property type="match status" value="1"/>
</dbReference>
<comment type="catalytic activity">
    <reaction evidence="5 7">
        <text>2 superoxide + 2 H(+) = H2O2 + O2</text>
        <dbReference type="Rhea" id="RHEA:20696"/>
        <dbReference type="ChEBI" id="CHEBI:15378"/>
        <dbReference type="ChEBI" id="CHEBI:15379"/>
        <dbReference type="ChEBI" id="CHEBI:16240"/>
        <dbReference type="ChEBI" id="CHEBI:18421"/>
        <dbReference type="EC" id="1.15.1.1"/>
    </reaction>
</comment>
<dbReference type="PIRSF" id="PIRSF000349">
    <property type="entry name" value="SODismutase"/>
    <property type="match status" value="1"/>
</dbReference>
<dbReference type="InterPro" id="IPR036324">
    <property type="entry name" value="Mn/Fe_SOD_N_sf"/>
</dbReference>
<dbReference type="Gene3D" id="3.55.40.20">
    <property type="entry name" value="Iron/manganese superoxide dismutase, C-terminal domain"/>
    <property type="match status" value="1"/>
</dbReference>
<name>A0A0S2TFM8_9GAMM</name>
<evidence type="ECO:0000256" key="1">
    <source>
        <dbReference type="ARBA" id="ARBA00008714"/>
    </source>
</evidence>